<evidence type="ECO:0000313" key="5">
    <source>
        <dbReference type="Proteomes" id="UP000236333"/>
    </source>
</evidence>
<dbReference type="EMBL" id="PGGS01000013">
    <property type="protein sequence ID" value="PNH12181.1"/>
    <property type="molecule type" value="Genomic_DNA"/>
</dbReference>
<dbReference type="PROSITE" id="PS51913">
    <property type="entry name" value="HTH_HARE"/>
    <property type="match status" value="1"/>
</dbReference>
<reference evidence="4 5" key="1">
    <citation type="journal article" date="2017" name="Mol. Biol. Evol.">
        <title>The 4-celled Tetrabaena socialis nuclear genome reveals the essential components for genetic control of cell number at the origin of multicellularity in the volvocine lineage.</title>
        <authorList>
            <person name="Featherston J."/>
            <person name="Arakaki Y."/>
            <person name="Hanschen E.R."/>
            <person name="Ferris P.J."/>
            <person name="Michod R.E."/>
            <person name="Olson B.J.S.C."/>
            <person name="Nozaki H."/>
            <person name="Durand P.M."/>
        </authorList>
    </citation>
    <scope>NUCLEOTIDE SEQUENCE [LARGE SCALE GENOMIC DNA]</scope>
    <source>
        <strain evidence="4 5">NIES-571</strain>
    </source>
</reference>
<protein>
    <recommendedName>
        <fullName evidence="3">HTH HARE-type domain-containing protein</fullName>
    </recommendedName>
</protein>
<proteinExistence type="predicted"/>
<evidence type="ECO:0000313" key="4">
    <source>
        <dbReference type="EMBL" id="PNH12181.1"/>
    </source>
</evidence>
<gene>
    <name evidence="4" type="ORF">TSOC_000915</name>
</gene>
<comment type="caution">
    <text evidence="4">The sequence shown here is derived from an EMBL/GenBank/DDBJ whole genome shotgun (WGS) entry which is preliminary data.</text>
</comment>
<dbReference type="AlphaFoldDB" id="A0A2J8AI45"/>
<feature type="region of interest" description="Disordered" evidence="2">
    <location>
        <begin position="1"/>
        <end position="36"/>
    </location>
</feature>
<evidence type="ECO:0000259" key="3">
    <source>
        <dbReference type="PROSITE" id="PS51913"/>
    </source>
</evidence>
<evidence type="ECO:0000256" key="1">
    <source>
        <dbReference type="ARBA" id="ARBA00023163"/>
    </source>
</evidence>
<organism evidence="4 5">
    <name type="scientific">Tetrabaena socialis</name>
    <dbReference type="NCBI Taxonomy" id="47790"/>
    <lineage>
        <taxon>Eukaryota</taxon>
        <taxon>Viridiplantae</taxon>
        <taxon>Chlorophyta</taxon>
        <taxon>core chlorophytes</taxon>
        <taxon>Chlorophyceae</taxon>
        <taxon>CS clade</taxon>
        <taxon>Chlamydomonadales</taxon>
        <taxon>Tetrabaenaceae</taxon>
        <taxon>Tetrabaena</taxon>
    </lineage>
</organism>
<dbReference type="OrthoDB" id="547517at2759"/>
<keyword evidence="5" id="KW-1185">Reference proteome</keyword>
<accession>A0A2J8AI45</accession>
<dbReference type="Pfam" id="PF05066">
    <property type="entry name" value="HARE-HTH"/>
    <property type="match status" value="1"/>
</dbReference>
<sequence length="168" mass="16783">MNGITGASRKSGVGGRPRRGATYGEDEPDHGVGAAPITGGVFKSAAFEILKTEERLMTSGEITKLAIERKLLKCMGKTPENTMASALYTEVRKKASTTVFIKGACSCCVQALQQLLGVQQGGVGGGAAAGGGGGEEEAVVAAAAAVEGAAAAEVEDRKPPAAAGSEAC</sequence>
<name>A0A2J8AI45_9CHLO</name>
<keyword evidence="1" id="KW-0804">Transcription</keyword>
<evidence type="ECO:0000256" key="2">
    <source>
        <dbReference type="SAM" id="MobiDB-lite"/>
    </source>
</evidence>
<feature type="domain" description="HTH HARE-type" evidence="3">
    <location>
        <begin position="40"/>
        <end position="115"/>
    </location>
</feature>
<dbReference type="GO" id="GO:0006355">
    <property type="term" value="P:regulation of DNA-templated transcription"/>
    <property type="evidence" value="ECO:0007669"/>
    <property type="project" value="InterPro"/>
</dbReference>
<dbReference type="Proteomes" id="UP000236333">
    <property type="component" value="Unassembled WGS sequence"/>
</dbReference>
<dbReference type="InterPro" id="IPR007759">
    <property type="entry name" value="Asxl_HARE-HTH"/>
</dbReference>